<evidence type="ECO:0000256" key="8">
    <source>
        <dbReference type="ARBA" id="ARBA00048617"/>
    </source>
</evidence>
<keyword evidence="5 9" id="KW-0627">Porphyrin biosynthesis</keyword>
<dbReference type="CDD" id="cd06578">
    <property type="entry name" value="HemD"/>
    <property type="match status" value="1"/>
</dbReference>
<dbReference type="Gene3D" id="3.40.50.10090">
    <property type="match status" value="2"/>
</dbReference>
<comment type="similarity">
    <text evidence="2 9">Belongs to the uroporphyrinogen-III synthase family.</text>
</comment>
<evidence type="ECO:0000256" key="2">
    <source>
        <dbReference type="ARBA" id="ARBA00008133"/>
    </source>
</evidence>
<protein>
    <recommendedName>
        <fullName evidence="7 9">Uroporphyrinogen-III synthase</fullName>
        <ecNumber evidence="3 9">4.2.1.75</ecNumber>
    </recommendedName>
</protein>
<accession>A0ABT5QRC6</accession>
<keyword evidence="4 9" id="KW-0456">Lyase</keyword>
<comment type="pathway">
    <text evidence="1 9">Porphyrin-containing compound metabolism; protoporphyrin-IX biosynthesis; coproporphyrinogen-III from 5-aminolevulinate: step 3/4.</text>
</comment>
<comment type="function">
    <text evidence="6 9">Catalyzes cyclization of the linear tetrapyrrole, hydroxymethylbilane, to the macrocyclic uroporphyrinogen III.</text>
</comment>
<evidence type="ECO:0000256" key="4">
    <source>
        <dbReference type="ARBA" id="ARBA00023239"/>
    </source>
</evidence>
<dbReference type="Pfam" id="PF02602">
    <property type="entry name" value="HEM4"/>
    <property type="match status" value="1"/>
</dbReference>
<evidence type="ECO:0000256" key="5">
    <source>
        <dbReference type="ARBA" id="ARBA00023244"/>
    </source>
</evidence>
<dbReference type="InterPro" id="IPR036108">
    <property type="entry name" value="4pyrrol_syn_uPrphyn_synt_sf"/>
</dbReference>
<dbReference type="RefSeq" id="WP_274144461.1">
    <property type="nucleotide sequence ID" value="NZ_JAJUBB010000020.1"/>
</dbReference>
<evidence type="ECO:0000256" key="7">
    <source>
        <dbReference type="ARBA" id="ARBA00040167"/>
    </source>
</evidence>
<dbReference type="Proteomes" id="UP001149821">
    <property type="component" value="Unassembled WGS sequence"/>
</dbReference>
<dbReference type="InterPro" id="IPR039793">
    <property type="entry name" value="UROS/Hem4"/>
</dbReference>
<sequence>MTVLVVRPSPACEALVEQLNLSGVKALPAPLLSFTPGDDLPKLSQTLCDLPSGSVVIAVSPRSIEYAADTLMANNQQWRSDLHYVAVGAKTASVWKSRANIEAIQPRTEDSEGMLELPLFSNVNGLNVVILRGNGGRALLGNSLAKNGAQVRYFEAYQRHWDDKCLSSQIEQWHKANVNTVVFTSGEQLALMYQSFSTRDQHWLRECHILVPSKRIYNQAIELGFNAISCVSSPSNAVLFNALCEMNNSG</sequence>
<dbReference type="SUPFAM" id="SSF69618">
    <property type="entry name" value="HemD-like"/>
    <property type="match status" value="1"/>
</dbReference>
<organism evidence="11 12">
    <name type="scientific">Enterovibrio qingdaonensis</name>
    <dbReference type="NCBI Taxonomy" id="2899818"/>
    <lineage>
        <taxon>Bacteria</taxon>
        <taxon>Pseudomonadati</taxon>
        <taxon>Pseudomonadota</taxon>
        <taxon>Gammaproteobacteria</taxon>
        <taxon>Vibrionales</taxon>
        <taxon>Vibrionaceae</taxon>
        <taxon>Enterovibrio</taxon>
    </lineage>
</organism>
<proteinExistence type="inferred from homology"/>
<name>A0ABT5QRC6_9GAMM</name>
<keyword evidence="12" id="KW-1185">Reference proteome</keyword>
<gene>
    <name evidence="11" type="ORF">LRP49_20375</name>
</gene>
<evidence type="ECO:0000256" key="6">
    <source>
        <dbReference type="ARBA" id="ARBA00037589"/>
    </source>
</evidence>
<comment type="caution">
    <text evidence="11">The sequence shown here is derived from an EMBL/GenBank/DDBJ whole genome shotgun (WGS) entry which is preliminary data.</text>
</comment>
<evidence type="ECO:0000256" key="3">
    <source>
        <dbReference type="ARBA" id="ARBA00013109"/>
    </source>
</evidence>
<dbReference type="InterPro" id="IPR003754">
    <property type="entry name" value="4pyrrol_synth_uPrphyn_synth"/>
</dbReference>
<evidence type="ECO:0000259" key="10">
    <source>
        <dbReference type="Pfam" id="PF02602"/>
    </source>
</evidence>
<evidence type="ECO:0000313" key="12">
    <source>
        <dbReference type="Proteomes" id="UP001149821"/>
    </source>
</evidence>
<dbReference type="EMBL" id="JAJUBB010000020">
    <property type="protein sequence ID" value="MDD1783534.1"/>
    <property type="molecule type" value="Genomic_DNA"/>
</dbReference>
<dbReference type="PANTHER" id="PTHR38042">
    <property type="entry name" value="UROPORPHYRINOGEN-III SYNTHASE, CHLOROPLASTIC"/>
    <property type="match status" value="1"/>
</dbReference>
<evidence type="ECO:0000256" key="9">
    <source>
        <dbReference type="RuleBase" id="RU366031"/>
    </source>
</evidence>
<dbReference type="EC" id="4.2.1.75" evidence="3 9"/>
<dbReference type="PANTHER" id="PTHR38042:SF1">
    <property type="entry name" value="UROPORPHYRINOGEN-III SYNTHASE, CHLOROPLASTIC"/>
    <property type="match status" value="1"/>
</dbReference>
<comment type="catalytic activity">
    <reaction evidence="8 9">
        <text>hydroxymethylbilane = uroporphyrinogen III + H2O</text>
        <dbReference type="Rhea" id="RHEA:18965"/>
        <dbReference type="ChEBI" id="CHEBI:15377"/>
        <dbReference type="ChEBI" id="CHEBI:57308"/>
        <dbReference type="ChEBI" id="CHEBI:57845"/>
        <dbReference type="EC" id="4.2.1.75"/>
    </reaction>
</comment>
<evidence type="ECO:0000313" key="11">
    <source>
        <dbReference type="EMBL" id="MDD1783534.1"/>
    </source>
</evidence>
<feature type="domain" description="Tetrapyrrole biosynthesis uroporphyrinogen III synthase" evidence="10">
    <location>
        <begin position="14"/>
        <end position="236"/>
    </location>
</feature>
<evidence type="ECO:0000256" key="1">
    <source>
        <dbReference type="ARBA" id="ARBA00004772"/>
    </source>
</evidence>
<reference evidence="11" key="1">
    <citation type="submission" date="2021-12" db="EMBL/GenBank/DDBJ databases">
        <title>Enterovibrio ZSDZ35 sp. nov. and Enterovibrio ZSDZ42 sp. nov., isolated from coastal seawater in Qingdao.</title>
        <authorList>
            <person name="Zhang P."/>
        </authorList>
    </citation>
    <scope>NUCLEOTIDE SEQUENCE</scope>
    <source>
        <strain evidence="11">ZSDZ35</strain>
    </source>
</reference>